<keyword evidence="2" id="KW-1003">Cell membrane</keyword>
<evidence type="ECO:0000313" key="11">
    <source>
        <dbReference type="Proteomes" id="UP000655208"/>
    </source>
</evidence>
<comment type="subcellular location">
    <subcellularLocation>
        <location evidence="1">Cell membrane</location>
        <topology evidence="1">Multi-pass membrane protein</topology>
    </subcellularLocation>
</comment>
<feature type="transmembrane region" description="Helical" evidence="9">
    <location>
        <begin position="141"/>
        <end position="167"/>
    </location>
</feature>
<comment type="similarity">
    <text evidence="7">Belongs to the glycosyltransferase 87 family.</text>
</comment>
<evidence type="ECO:0000256" key="1">
    <source>
        <dbReference type="ARBA" id="ARBA00004651"/>
    </source>
</evidence>
<evidence type="ECO:0000256" key="7">
    <source>
        <dbReference type="ARBA" id="ARBA00024033"/>
    </source>
</evidence>
<feature type="compositionally biased region" description="Basic and acidic residues" evidence="8">
    <location>
        <begin position="404"/>
        <end position="421"/>
    </location>
</feature>
<keyword evidence="5 9" id="KW-1133">Transmembrane helix</keyword>
<feature type="transmembrane region" description="Helical" evidence="9">
    <location>
        <begin position="355"/>
        <end position="372"/>
    </location>
</feature>
<dbReference type="GO" id="GO:0005886">
    <property type="term" value="C:plasma membrane"/>
    <property type="evidence" value="ECO:0007669"/>
    <property type="project" value="UniProtKB-SubCell"/>
</dbReference>
<keyword evidence="6 9" id="KW-0472">Membrane</keyword>
<dbReference type="AlphaFoldDB" id="A0A917T8C2"/>
<keyword evidence="3" id="KW-0808">Transferase</keyword>
<feature type="region of interest" description="Disordered" evidence="8">
    <location>
        <begin position="386"/>
        <end position="455"/>
    </location>
</feature>
<dbReference type="InterPro" id="IPR018584">
    <property type="entry name" value="GT87"/>
</dbReference>
<evidence type="ECO:0000256" key="3">
    <source>
        <dbReference type="ARBA" id="ARBA00022679"/>
    </source>
</evidence>
<keyword evidence="11" id="KW-1185">Reference proteome</keyword>
<protein>
    <recommendedName>
        <fullName evidence="12">DUF2029 domain-containing protein</fullName>
    </recommendedName>
</protein>
<gene>
    <name evidence="10" type="ORF">GCM10011594_36980</name>
</gene>
<dbReference type="EMBL" id="BMNA01000012">
    <property type="protein sequence ID" value="GGM13699.1"/>
    <property type="molecule type" value="Genomic_DNA"/>
</dbReference>
<sequence length="455" mass="48188">MVAVLAWILPAAAAAAMLLVGRLRTAPTVAVSIAVGGVLRVGYAAGTSFAYTPHDVAAYFRDTARLVLEGRDPVHNLPGRQWNFLEFMPWIHAVEYRTGLPWVYAVKIVPILADLVLIWLVSRIAPSRHRLRALQYAVNPLSLLVVSLHGQVEPIALALAVGGVLVLRRRHPVLGGVLLGAAVAAKTWPVVILVAVLPVRNLRRAGSIVAGAAVVPVLCLLSGVLFLDTDPVPDVLHMTSYSSYVSLWTWSAAAVQLLAVKGGYQSPLGPVGSLLLLAGVAATLYLLRRRPPEVRALGVLCAALVCTAGFGTQYLMWVLPWMFALSGPVRLGYAVVAGGWAALAYLLPEAPHVELLRWLSWLPWALLGVALLEQFRAASGRPVTRLFDAPQLPDGGTVGAATEPADRTGPPERQTDGDRPGSRTTAAARLAPPDGSPGALPPDSAPSGGRTVSRP</sequence>
<reference evidence="10" key="2">
    <citation type="submission" date="2020-09" db="EMBL/GenBank/DDBJ databases">
        <authorList>
            <person name="Sun Q."/>
            <person name="Zhou Y."/>
        </authorList>
    </citation>
    <scope>NUCLEOTIDE SEQUENCE</scope>
    <source>
        <strain evidence="10">CGMCC 4.7308</strain>
    </source>
</reference>
<reference evidence="10" key="1">
    <citation type="journal article" date="2014" name="Int. J. Syst. Evol. Microbiol.">
        <title>Complete genome sequence of Corynebacterium casei LMG S-19264T (=DSM 44701T), isolated from a smear-ripened cheese.</title>
        <authorList>
            <consortium name="US DOE Joint Genome Institute (JGI-PGF)"/>
            <person name="Walter F."/>
            <person name="Albersmeier A."/>
            <person name="Kalinowski J."/>
            <person name="Ruckert C."/>
        </authorList>
    </citation>
    <scope>NUCLEOTIDE SEQUENCE</scope>
    <source>
        <strain evidence="10">CGMCC 4.7308</strain>
    </source>
</reference>
<evidence type="ECO:0000256" key="5">
    <source>
        <dbReference type="ARBA" id="ARBA00022989"/>
    </source>
</evidence>
<keyword evidence="4 9" id="KW-0812">Transmembrane</keyword>
<feature type="transmembrane region" description="Helical" evidence="9">
    <location>
        <begin position="299"/>
        <end position="319"/>
    </location>
</feature>
<organism evidence="10 11">
    <name type="scientific">Nakamurella endophytica</name>
    <dbReference type="NCBI Taxonomy" id="1748367"/>
    <lineage>
        <taxon>Bacteria</taxon>
        <taxon>Bacillati</taxon>
        <taxon>Actinomycetota</taxon>
        <taxon>Actinomycetes</taxon>
        <taxon>Nakamurellales</taxon>
        <taxon>Nakamurellaceae</taxon>
        <taxon>Nakamurella</taxon>
    </lineage>
</organism>
<proteinExistence type="inferred from homology"/>
<accession>A0A917T8C2</accession>
<evidence type="ECO:0000256" key="8">
    <source>
        <dbReference type="SAM" id="MobiDB-lite"/>
    </source>
</evidence>
<evidence type="ECO:0008006" key="12">
    <source>
        <dbReference type="Google" id="ProtNLM"/>
    </source>
</evidence>
<evidence type="ECO:0000256" key="6">
    <source>
        <dbReference type="ARBA" id="ARBA00023136"/>
    </source>
</evidence>
<comment type="caution">
    <text evidence="10">The sequence shown here is derived from an EMBL/GenBank/DDBJ whole genome shotgun (WGS) entry which is preliminary data.</text>
</comment>
<name>A0A917T8C2_9ACTN</name>
<feature type="transmembrane region" description="Helical" evidence="9">
    <location>
        <begin position="208"/>
        <end position="227"/>
    </location>
</feature>
<evidence type="ECO:0000313" key="10">
    <source>
        <dbReference type="EMBL" id="GGM13699.1"/>
    </source>
</evidence>
<feature type="transmembrane region" description="Helical" evidence="9">
    <location>
        <begin position="102"/>
        <end position="121"/>
    </location>
</feature>
<dbReference type="GO" id="GO:0016758">
    <property type="term" value="F:hexosyltransferase activity"/>
    <property type="evidence" value="ECO:0007669"/>
    <property type="project" value="InterPro"/>
</dbReference>
<feature type="transmembrane region" description="Helical" evidence="9">
    <location>
        <begin position="173"/>
        <end position="196"/>
    </location>
</feature>
<feature type="transmembrane region" description="Helical" evidence="9">
    <location>
        <begin position="268"/>
        <end position="287"/>
    </location>
</feature>
<dbReference type="Proteomes" id="UP000655208">
    <property type="component" value="Unassembled WGS sequence"/>
</dbReference>
<evidence type="ECO:0000256" key="2">
    <source>
        <dbReference type="ARBA" id="ARBA00022475"/>
    </source>
</evidence>
<evidence type="ECO:0000256" key="4">
    <source>
        <dbReference type="ARBA" id="ARBA00022692"/>
    </source>
</evidence>
<dbReference type="Pfam" id="PF09594">
    <property type="entry name" value="GT87"/>
    <property type="match status" value="1"/>
</dbReference>
<feature type="transmembrane region" description="Helical" evidence="9">
    <location>
        <begin position="331"/>
        <end position="348"/>
    </location>
</feature>
<evidence type="ECO:0000256" key="9">
    <source>
        <dbReference type="SAM" id="Phobius"/>
    </source>
</evidence>
<dbReference type="RefSeq" id="WP_188944163.1">
    <property type="nucleotide sequence ID" value="NZ_BMNA01000012.1"/>
</dbReference>